<proteinExistence type="predicted"/>
<comment type="caution">
    <text evidence="1">The sequence shown here is derived from an EMBL/GenBank/DDBJ whole genome shotgun (WGS) entry which is preliminary data.</text>
</comment>
<dbReference type="EMBL" id="CM055753">
    <property type="protein sequence ID" value="KAJ7991469.1"/>
    <property type="molecule type" value="Genomic_DNA"/>
</dbReference>
<evidence type="ECO:0000313" key="2">
    <source>
        <dbReference type="Proteomes" id="UP001157502"/>
    </source>
</evidence>
<name>A0ACC2FJ98_DALPE</name>
<reference evidence="1" key="1">
    <citation type="submission" date="2021-05" db="EMBL/GenBank/DDBJ databases">
        <authorList>
            <person name="Pan Q."/>
            <person name="Jouanno E."/>
            <person name="Zahm M."/>
            <person name="Klopp C."/>
            <person name="Cabau C."/>
            <person name="Louis A."/>
            <person name="Berthelot C."/>
            <person name="Parey E."/>
            <person name="Roest Crollius H."/>
            <person name="Montfort J."/>
            <person name="Robinson-Rechavi M."/>
            <person name="Bouchez O."/>
            <person name="Lampietro C."/>
            <person name="Lopez Roques C."/>
            <person name="Donnadieu C."/>
            <person name="Postlethwait J."/>
            <person name="Bobe J."/>
            <person name="Dillon D."/>
            <person name="Chandos A."/>
            <person name="von Hippel F."/>
            <person name="Guiguen Y."/>
        </authorList>
    </citation>
    <scope>NUCLEOTIDE SEQUENCE</scope>
    <source>
        <strain evidence="1">YG-Jan2019</strain>
    </source>
</reference>
<evidence type="ECO:0000313" key="1">
    <source>
        <dbReference type="EMBL" id="KAJ7991469.1"/>
    </source>
</evidence>
<protein>
    <submittedName>
        <fullName evidence="1">Uncharacterized protein</fullName>
    </submittedName>
</protein>
<organism evidence="1 2">
    <name type="scientific">Dallia pectoralis</name>
    <name type="common">Alaska blackfish</name>
    <dbReference type="NCBI Taxonomy" id="75939"/>
    <lineage>
        <taxon>Eukaryota</taxon>
        <taxon>Metazoa</taxon>
        <taxon>Chordata</taxon>
        <taxon>Craniata</taxon>
        <taxon>Vertebrata</taxon>
        <taxon>Euteleostomi</taxon>
        <taxon>Actinopterygii</taxon>
        <taxon>Neopterygii</taxon>
        <taxon>Teleostei</taxon>
        <taxon>Protacanthopterygii</taxon>
        <taxon>Esociformes</taxon>
        <taxon>Umbridae</taxon>
        <taxon>Dallia</taxon>
    </lineage>
</organism>
<gene>
    <name evidence="1" type="ORF">DPEC_G00284190</name>
</gene>
<keyword evidence="2" id="KW-1185">Reference proteome</keyword>
<dbReference type="Proteomes" id="UP001157502">
    <property type="component" value="Chromosome 26"/>
</dbReference>
<sequence length="560" mass="61455">MGGNLGCHRSIPKDPTDLSAGTRKFSAACNFGHILVNQERLNINTATEEELMTLPGVNRAVAQNIVRYRECIAGFKKVEDLALVSGIGAGKLEVIRLEICVSSRTGSSQHSPSSSLRKDLEPHLSCTGMNINTATPAQLMSIRGITDKLARNIVEYRTENGPFKSIEDLVRVNSINSSLLDKIRFQVFVERSRTPSTNTNGGLTTCTTKSQPSPTSFSLRSEDLDLPPGGPTRMLSLRPSVEPSSGMRDGKAVVRVATWNLQNCSCEKVNNPGVKEVVCMTLLENDIRLLAVQDLVDREALDKFCVELNQGLLASVRKWRGPRGVWKSSVSDKPTGLSNKGVSYSGFLWDSSSGIDLKNAFILESPVVNGNGKHPQTWPYLAHFVVGSTELTMVNVHLSAHSVPGAGESNGRNHNPDEVKARRLISTIQNTLKDERDLVVLGDFEMPPQSSELDQLRKAKLSPLVPPNMFTNISTRSPQGSLCLDNIWVSKSLKKRYAGHCQVVREGLTNPWIPDNWSWGGVASDHCPVMAEFFLDMVPKELRNGVAVVERGESMSKNER</sequence>
<accession>A0ACC2FJ98</accession>